<proteinExistence type="predicted"/>
<comment type="caution">
    <text evidence="1">The sequence shown here is derived from an EMBL/GenBank/DDBJ whole genome shotgun (WGS) entry which is preliminary data.</text>
</comment>
<sequence length="44" mass="4955">MLLVQLSQLDSNLRLPVGIINLILKCVQQQLNLQAMTELCVMSE</sequence>
<name>A0A101LV77_PICGL</name>
<dbReference type="AlphaFoldDB" id="A0A101LV77"/>
<dbReference type="EMBL" id="LKAM01000014">
    <property type="protein sequence ID" value="KUM45962.1"/>
    <property type="molecule type" value="Genomic_DNA"/>
</dbReference>
<geneLocation type="mitochondrion" evidence="1"/>
<protein>
    <submittedName>
        <fullName evidence="1">Uncharacterized protein</fullName>
    </submittedName>
</protein>
<gene>
    <name evidence="1" type="ORF">ABT39_MTgene2065</name>
</gene>
<evidence type="ECO:0000313" key="1">
    <source>
        <dbReference type="EMBL" id="KUM45962.1"/>
    </source>
</evidence>
<keyword evidence="1" id="KW-0496">Mitochondrion</keyword>
<reference evidence="1" key="1">
    <citation type="journal article" date="2015" name="Genome Biol. Evol.">
        <title>Organellar Genomes of White Spruce (Picea glauca): Assembly and Annotation.</title>
        <authorList>
            <person name="Jackman S.D."/>
            <person name="Warren R.L."/>
            <person name="Gibb E.A."/>
            <person name="Vandervalk B.P."/>
            <person name="Mohamadi H."/>
            <person name="Chu J."/>
            <person name="Raymond A."/>
            <person name="Pleasance S."/>
            <person name="Coope R."/>
            <person name="Wildung M.R."/>
            <person name="Ritland C.E."/>
            <person name="Bousquet J."/>
            <person name="Jones S.J."/>
            <person name="Bohlmann J."/>
            <person name="Birol I."/>
        </authorList>
    </citation>
    <scope>NUCLEOTIDE SEQUENCE [LARGE SCALE GENOMIC DNA]</scope>
    <source>
        <tissue evidence="1">Flushing bud</tissue>
    </source>
</reference>
<organism evidence="1">
    <name type="scientific">Picea glauca</name>
    <name type="common">White spruce</name>
    <name type="synonym">Pinus glauca</name>
    <dbReference type="NCBI Taxonomy" id="3330"/>
    <lineage>
        <taxon>Eukaryota</taxon>
        <taxon>Viridiplantae</taxon>
        <taxon>Streptophyta</taxon>
        <taxon>Embryophyta</taxon>
        <taxon>Tracheophyta</taxon>
        <taxon>Spermatophyta</taxon>
        <taxon>Pinopsida</taxon>
        <taxon>Pinidae</taxon>
        <taxon>Conifers I</taxon>
        <taxon>Pinales</taxon>
        <taxon>Pinaceae</taxon>
        <taxon>Picea</taxon>
    </lineage>
</organism>
<accession>A0A101LV77</accession>